<name>A0A1U7CMQ4_9BACT</name>
<evidence type="ECO:0000256" key="1">
    <source>
        <dbReference type="SAM" id="MobiDB-lite"/>
    </source>
</evidence>
<feature type="region of interest" description="Disordered" evidence="1">
    <location>
        <begin position="207"/>
        <end position="235"/>
    </location>
</feature>
<evidence type="ECO:0000313" key="2">
    <source>
        <dbReference type="EMBL" id="APW60163.1"/>
    </source>
</evidence>
<evidence type="ECO:0000313" key="3">
    <source>
        <dbReference type="Proteomes" id="UP000186309"/>
    </source>
</evidence>
<dbReference type="EMBL" id="CP019082">
    <property type="protein sequence ID" value="APW60163.1"/>
    <property type="molecule type" value="Genomic_DNA"/>
</dbReference>
<accession>A0A1U7CMQ4</accession>
<keyword evidence="3" id="KW-1185">Reference proteome</keyword>
<reference evidence="3" key="1">
    <citation type="submission" date="2016-12" db="EMBL/GenBank/DDBJ databases">
        <title>Comparative genomics of four Isosphaeraceae planctomycetes: a common pool of plasmids and glycoside hydrolase genes.</title>
        <authorList>
            <person name="Ivanova A."/>
        </authorList>
    </citation>
    <scope>NUCLEOTIDE SEQUENCE [LARGE SCALE GENOMIC DNA]</scope>
    <source>
        <strain evidence="3">PX4</strain>
    </source>
</reference>
<dbReference type="KEGG" id="pbor:BSF38_01629"/>
<proteinExistence type="predicted"/>
<gene>
    <name evidence="2" type="ORF">BSF38_01629</name>
</gene>
<protein>
    <submittedName>
        <fullName evidence="2">Uncharacterized protein</fullName>
    </submittedName>
</protein>
<organism evidence="2 3">
    <name type="scientific">Paludisphaera borealis</name>
    <dbReference type="NCBI Taxonomy" id="1387353"/>
    <lineage>
        <taxon>Bacteria</taxon>
        <taxon>Pseudomonadati</taxon>
        <taxon>Planctomycetota</taxon>
        <taxon>Planctomycetia</taxon>
        <taxon>Isosphaerales</taxon>
        <taxon>Isosphaeraceae</taxon>
        <taxon>Paludisphaera</taxon>
    </lineage>
</organism>
<sequence>MVGRGAPVPRTVRMAQTWREIVAKLKEFFRSPTPLSMWKSAAVLLLASALSISVIFPALVTREPVGEVDLRPPGDTRFVGIELVDLWLPSGFDALADELSGSLDCRSFEDFRKFLTDRKLGRIWYAAIMRWKFADGRHEDVTYIRRPFDDPTHYLEFQDLLISGTVDPGHGIFAELRPRAIHMVADDQASRPAIEVIFDTLDTGRRPDQRSFPWNGGRGMSVPPRRSSRSRPPGP</sequence>
<dbReference type="Proteomes" id="UP000186309">
    <property type="component" value="Chromosome"/>
</dbReference>
<dbReference type="AlphaFoldDB" id="A0A1U7CMQ4"/>